<dbReference type="Proteomes" id="UP000601099">
    <property type="component" value="Unassembled WGS sequence"/>
</dbReference>
<dbReference type="InterPro" id="IPR023393">
    <property type="entry name" value="START-like_dom_sf"/>
</dbReference>
<protein>
    <submittedName>
        <fullName evidence="3">SRPBCC domain-containing protein</fullName>
    </submittedName>
</protein>
<dbReference type="Pfam" id="PF08327">
    <property type="entry name" value="AHSA1"/>
    <property type="match status" value="1"/>
</dbReference>
<comment type="caution">
    <text evidence="3">The sequence shown here is derived from an EMBL/GenBank/DDBJ whole genome shotgun (WGS) entry which is preliminary data.</text>
</comment>
<evidence type="ECO:0000313" key="3">
    <source>
        <dbReference type="EMBL" id="MBG8552242.1"/>
    </source>
</evidence>
<accession>A0ABS0KYP1</accession>
<dbReference type="RefSeq" id="WP_196953282.1">
    <property type="nucleotide sequence ID" value="NZ_JADWYK010000001.1"/>
</dbReference>
<proteinExistence type="inferred from homology"/>
<feature type="domain" description="Activator of Hsp90 ATPase homologue 1/2-like C-terminal" evidence="2">
    <location>
        <begin position="12"/>
        <end position="143"/>
    </location>
</feature>
<sequence>MKKTRFSTTIEAPKEKVWRVLWDDSTYGAWTEPSSPGSRAITDWQEGSKVVFTASEEGGMYSVIEKKIPNEFMSFRHLGEIKDGREQLWDAQHQDWSETLENYTLTESDGATTLLVEMDIPEEHQPYFAEAFPQALAKVKELAEQ</sequence>
<evidence type="ECO:0000313" key="4">
    <source>
        <dbReference type="Proteomes" id="UP000601099"/>
    </source>
</evidence>
<dbReference type="SUPFAM" id="SSF55961">
    <property type="entry name" value="Bet v1-like"/>
    <property type="match status" value="1"/>
</dbReference>
<reference evidence="3 4" key="1">
    <citation type="submission" date="2020-11" db="EMBL/GenBank/DDBJ databases">
        <title>Hymenobacter sp.</title>
        <authorList>
            <person name="Kim M.K."/>
        </authorList>
    </citation>
    <scope>NUCLEOTIDE SEQUENCE [LARGE SCALE GENOMIC DNA]</scope>
    <source>
        <strain evidence="3 4">BT594</strain>
    </source>
</reference>
<keyword evidence="4" id="KW-1185">Reference proteome</keyword>
<gene>
    <name evidence="3" type="ORF">I5L79_01720</name>
</gene>
<evidence type="ECO:0000256" key="1">
    <source>
        <dbReference type="ARBA" id="ARBA00006817"/>
    </source>
</evidence>
<organism evidence="3 4">
    <name type="scientific">Hymenobacter guriensis</name>
    <dbReference type="NCBI Taxonomy" id="2793065"/>
    <lineage>
        <taxon>Bacteria</taxon>
        <taxon>Pseudomonadati</taxon>
        <taxon>Bacteroidota</taxon>
        <taxon>Cytophagia</taxon>
        <taxon>Cytophagales</taxon>
        <taxon>Hymenobacteraceae</taxon>
        <taxon>Hymenobacter</taxon>
    </lineage>
</organism>
<dbReference type="Gene3D" id="3.30.530.20">
    <property type="match status" value="1"/>
</dbReference>
<evidence type="ECO:0000259" key="2">
    <source>
        <dbReference type="Pfam" id="PF08327"/>
    </source>
</evidence>
<dbReference type="EMBL" id="JADWYK010000001">
    <property type="protein sequence ID" value="MBG8552242.1"/>
    <property type="molecule type" value="Genomic_DNA"/>
</dbReference>
<dbReference type="InterPro" id="IPR013538">
    <property type="entry name" value="ASHA1/2-like_C"/>
</dbReference>
<comment type="similarity">
    <text evidence="1">Belongs to the AHA1 family.</text>
</comment>
<name>A0ABS0KYP1_9BACT</name>